<name>A0ACA9Q5T9_9GLOM</name>
<dbReference type="Proteomes" id="UP000789366">
    <property type="component" value="Unassembled WGS sequence"/>
</dbReference>
<feature type="non-terminal residue" evidence="1">
    <location>
        <position position="62"/>
    </location>
</feature>
<sequence>FLNKLLNNESYEPDIETMKSDFECNNESIAESGGWNLDEDISLIEPSQLHTGMTFSSWTVVN</sequence>
<reference evidence="1" key="1">
    <citation type="submission" date="2021-06" db="EMBL/GenBank/DDBJ databases">
        <authorList>
            <person name="Kallberg Y."/>
            <person name="Tangrot J."/>
            <person name="Rosling A."/>
        </authorList>
    </citation>
    <scope>NUCLEOTIDE SEQUENCE</scope>
    <source>
        <strain evidence="1">28 12/20/2015</strain>
    </source>
</reference>
<evidence type="ECO:0000313" key="1">
    <source>
        <dbReference type="EMBL" id="CAG8737746.1"/>
    </source>
</evidence>
<evidence type="ECO:0000313" key="2">
    <source>
        <dbReference type="Proteomes" id="UP000789366"/>
    </source>
</evidence>
<feature type="non-terminal residue" evidence="1">
    <location>
        <position position="1"/>
    </location>
</feature>
<keyword evidence="2" id="KW-1185">Reference proteome</keyword>
<gene>
    <name evidence="1" type="ORF">SPELUC_LOCUS13571</name>
</gene>
<accession>A0ACA9Q5T9</accession>
<protein>
    <submittedName>
        <fullName evidence="1">1437_t:CDS:1</fullName>
    </submittedName>
</protein>
<comment type="caution">
    <text evidence="1">The sequence shown here is derived from an EMBL/GenBank/DDBJ whole genome shotgun (WGS) entry which is preliminary data.</text>
</comment>
<dbReference type="EMBL" id="CAJVPW010036443">
    <property type="protein sequence ID" value="CAG8737746.1"/>
    <property type="molecule type" value="Genomic_DNA"/>
</dbReference>
<organism evidence="1 2">
    <name type="scientific">Cetraspora pellucida</name>
    <dbReference type="NCBI Taxonomy" id="1433469"/>
    <lineage>
        <taxon>Eukaryota</taxon>
        <taxon>Fungi</taxon>
        <taxon>Fungi incertae sedis</taxon>
        <taxon>Mucoromycota</taxon>
        <taxon>Glomeromycotina</taxon>
        <taxon>Glomeromycetes</taxon>
        <taxon>Diversisporales</taxon>
        <taxon>Gigasporaceae</taxon>
        <taxon>Cetraspora</taxon>
    </lineage>
</organism>
<proteinExistence type="predicted"/>